<organism evidence="2 3">
    <name type="scientific">Colletotrichum asianum</name>
    <dbReference type="NCBI Taxonomy" id="702518"/>
    <lineage>
        <taxon>Eukaryota</taxon>
        <taxon>Fungi</taxon>
        <taxon>Dikarya</taxon>
        <taxon>Ascomycota</taxon>
        <taxon>Pezizomycotina</taxon>
        <taxon>Sordariomycetes</taxon>
        <taxon>Hypocreomycetidae</taxon>
        <taxon>Glomerellales</taxon>
        <taxon>Glomerellaceae</taxon>
        <taxon>Colletotrichum</taxon>
        <taxon>Colletotrichum gloeosporioides species complex</taxon>
    </lineage>
</organism>
<evidence type="ECO:0000313" key="3">
    <source>
        <dbReference type="Proteomes" id="UP000434172"/>
    </source>
</evidence>
<protein>
    <submittedName>
        <fullName evidence="2">Uncharacterized protein</fullName>
    </submittedName>
</protein>
<reference evidence="2 3" key="1">
    <citation type="submission" date="2019-12" db="EMBL/GenBank/DDBJ databases">
        <title>A genome sequence resource for the geographically widespread anthracnose pathogen Colletotrichum asianum.</title>
        <authorList>
            <person name="Meng Y."/>
        </authorList>
    </citation>
    <scope>NUCLEOTIDE SEQUENCE [LARGE SCALE GENOMIC DNA]</scope>
    <source>
        <strain evidence="2 3">ICMP 18580</strain>
    </source>
</reference>
<feature type="region of interest" description="Disordered" evidence="1">
    <location>
        <begin position="157"/>
        <end position="179"/>
    </location>
</feature>
<dbReference type="Proteomes" id="UP000434172">
    <property type="component" value="Unassembled WGS sequence"/>
</dbReference>
<dbReference type="AlphaFoldDB" id="A0A8H3ZUP7"/>
<comment type="caution">
    <text evidence="2">The sequence shown here is derived from an EMBL/GenBank/DDBJ whole genome shotgun (WGS) entry which is preliminary data.</text>
</comment>
<name>A0A8H3ZUP7_9PEZI</name>
<feature type="compositionally biased region" description="Basic and acidic residues" evidence="1">
    <location>
        <begin position="157"/>
        <end position="172"/>
    </location>
</feature>
<keyword evidence="3" id="KW-1185">Reference proteome</keyword>
<accession>A0A8H3ZUP7</accession>
<feature type="region of interest" description="Disordered" evidence="1">
    <location>
        <begin position="1"/>
        <end position="26"/>
    </location>
</feature>
<dbReference type="EMBL" id="WOWK01000024">
    <property type="protein sequence ID" value="KAF0327206.1"/>
    <property type="molecule type" value="Genomic_DNA"/>
</dbReference>
<evidence type="ECO:0000256" key="1">
    <source>
        <dbReference type="SAM" id="MobiDB-lite"/>
    </source>
</evidence>
<proteinExistence type="predicted"/>
<evidence type="ECO:0000313" key="2">
    <source>
        <dbReference type="EMBL" id="KAF0327206.1"/>
    </source>
</evidence>
<gene>
    <name evidence="2" type="ORF">GQ607_005395</name>
</gene>
<sequence length="202" mass="21575">MDRCVRPSGTARSGGGDTGQKSLSGPCADGLPTQLPVCCPPREAVRLLDRRCGGRNNPRTRQGRAGLHVARGVTAPCVTCTPHFHPTVPPTTAQNTDQLLLCQKVGPSPVRGAGLAAAHSHGRQRLNAGAILVLSTGKTDVTAARWVQPVPESRPEVSGHLFARRERHDETQGQRAASTSGSVTMIYLSARQRLLRKKKQKS</sequence>